<proteinExistence type="predicted"/>
<sequence>MVLVMLLHVGLILYDRYYARRQLRLAEAVSTLPFPPPAAHESPAVTAASRAREDALAALPTRRGGAPPVASPPLDGAADVAVVAAAALALSLDCGSGGEAVDEAADGAGRPGDAGGSPAGAPPTCAVCMGDLDAAEEVVVLPCGHVFHSGPTGADGDATPAAGQLAAPLEGAPPPSAAAAAAPTVPASSRHRPTAQPAGAPTPAAAPPARAAGSRRPPTASSPRAERRLARRERRRARRLAAPAGSHRPLSFVALEWLEAL</sequence>
<gene>
    <name evidence="1" type="ORF">I4F81_012069</name>
</gene>
<reference evidence="1" key="1">
    <citation type="submission" date="2019-11" db="EMBL/GenBank/DDBJ databases">
        <title>Nori genome reveals adaptations in red seaweeds to the harsh intertidal environment.</title>
        <authorList>
            <person name="Wang D."/>
            <person name="Mao Y."/>
        </authorList>
    </citation>
    <scope>NUCLEOTIDE SEQUENCE</scope>
    <source>
        <tissue evidence="1">Gametophyte</tissue>
    </source>
</reference>
<dbReference type="Proteomes" id="UP000798662">
    <property type="component" value="Chromosome 3"/>
</dbReference>
<comment type="caution">
    <text evidence="1">The sequence shown here is derived from an EMBL/GenBank/DDBJ whole genome shotgun (WGS) entry which is preliminary data.</text>
</comment>
<accession>A0ACC3CH59</accession>
<evidence type="ECO:0000313" key="1">
    <source>
        <dbReference type="EMBL" id="KAK1869596.1"/>
    </source>
</evidence>
<organism evidence="1 2">
    <name type="scientific">Pyropia yezoensis</name>
    <name type="common">Susabi-nori</name>
    <name type="synonym">Porphyra yezoensis</name>
    <dbReference type="NCBI Taxonomy" id="2788"/>
    <lineage>
        <taxon>Eukaryota</taxon>
        <taxon>Rhodophyta</taxon>
        <taxon>Bangiophyceae</taxon>
        <taxon>Bangiales</taxon>
        <taxon>Bangiaceae</taxon>
        <taxon>Pyropia</taxon>
    </lineage>
</organism>
<keyword evidence="2" id="KW-1185">Reference proteome</keyword>
<protein>
    <submittedName>
        <fullName evidence="1">Uncharacterized protein</fullName>
    </submittedName>
</protein>
<name>A0ACC3CH59_PYRYE</name>
<dbReference type="EMBL" id="CM020620">
    <property type="protein sequence ID" value="KAK1869596.1"/>
    <property type="molecule type" value="Genomic_DNA"/>
</dbReference>
<evidence type="ECO:0000313" key="2">
    <source>
        <dbReference type="Proteomes" id="UP000798662"/>
    </source>
</evidence>